<evidence type="ECO:0000256" key="7">
    <source>
        <dbReference type="ARBA" id="ARBA00023172"/>
    </source>
</evidence>
<dbReference type="HAMAP" id="MF_01808">
    <property type="entry name" value="Recomb_XerC_XerD"/>
    <property type="match status" value="1"/>
</dbReference>
<reference evidence="12 13" key="1">
    <citation type="journal article" date="2018" name="Syst. Appl. Microbiol.">
        <title>Abditibacterium utsteinense sp. nov., the first cultivated member of candidate phylum FBP, isolated from ice-free Antarctic soil samples.</title>
        <authorList>
            <person name="Tahon G."/>
            <person name="Tytgat B."/>
            <person name="Lebbe L."/>
            <person name="Carlier A."/>
            <person name="Willems A."/>
        </authorList>
    </citation>
    <scope>NUCLEOTIDE SEQUENCE [LARGE SCALE GENOMIC DNA]</scope>
    <source>
        <strain evidence="12 13">LMG 29911</strain>
    </source>
</reference>
<dbReference type="InterPro" id="IPR004107">
    <property type="entry name" value="Integrase_SAM-like_N"/>
</dbReference>
<evidence type="ECO:0000256" key="4">
    <source>
        <dbReference type="ARBA" id="ARBA00022829"/>
    </source>
</evidence>
<evidence type="ECO:0000256" key="2">
    <source>
        <dbReference type="ARBA" id="ARBA00022490"/>
    </source>
</evidence>
<dbReference type="RefSeq" id="WP_106381414.1">
    <property type="nucleotide sequence ID" value="NZ_NIGF01000038.1"/>
</dbReference>
<evidence type="ECO:0000313" key="12">
    <source>
        <dbReference type="EMBL" id="PQV62412.1"/>
    </source>
</evidence>
<evidence type="ECO:0000256" key="9">
    <source>
        <dbReference type="HAMAP-Rule" id="MF_01808"/>
    </source>
</evidence>
<dbReference type="GO" id="GO:0005737">
    <property type="term" value="C:cytoplasm"/>
    <property type="evidence" value="ECO:0007669"/>
    <property type="project" value="UniProtKB-SubCell"/>
</dbReference>
<dbReference type="InterPro" id="IPR013762">
    <property type="entry name" value="Integrase-like_cat_sf"/>
</dbReference>
<feature type="active site" description="O-(3'-phospho-DNA)-tyrosine intermediate" evidence="9">
    <location>
        <position position="321"/>
    </location>
</feature>
<keyword evidence="6 9" id="KW-0238">DNA-binding</keyword>
<dbReference type="Pfam" id="PF00589">
    <property type="entry name" value="Phage_integrase"/>
    <property type="match status" value="1"/>
</dbReference>
<dbReference type="GO" id="GO:0051301">
    <property type="term" value="P:cell division"/>
    <property type="evidence" value="ECO:0007669"/>
    <property type="project" value="UniProtKB-KW"/>
</dbReference>
<dbReference type="InterPro" id="IPR002104">
    <property type="entry name" value="Integrase_catalytic"/>
</dbReference>
<keyword evidence="3 9" id="KW-0132">Cell division</keyword>
<dbReference type="CDD" id="cd00798">
    <property type="entry name" value="INT_XerDC_C"/>
    <property type="match status" value="1"/>
</dbReference>
<evidence type="ECO:0000256" key="1">
    <source>
        <dbReference type="ARBA" id="ARBA00004496"/>
    </source>
</evidence>
<evidence type="ECO:0000256" key="6">
    <source>
        <dbReference type="ARBA" id="ARBA00023125"/>
    </source>
</evidence>
<dbReference type="OrthoDB" id="9801717at2"/>
<dbReference type="Gene3D" id="1.10.443.10">
    <property type="entry name" value="Intergrase catalytic core"/>
    <property type="match status" value="1"/>
</dbReference>
<name>A0A2S8SNN9_9BACT</name>
<keyword evidence="5 9" id="KW-0229">DNA integration</keyword>
<sequence>MSFTSAALHRAQQAFARDIDEFIAHVQVERGFSPHTAAAYRRDLEQYARWMLKNEVATPRKIGTPHILKWMADLRACIPEKSKGGKLYAPASVSRKLAAVRSWHKFLLREKDYPDPASRLESLKTPRALPRVLSVEQVRDLLSAPRGAEILVVRDRAILELLYAAGLRAAELCALRPADLDLEAGLVRCRGKGDRERLVPLSKAARRALEEYLGGARPQLLGVQLGDEDKPKRGRPRKIEIRVRRSKRTETLFIEQGGESLARLNLGSIVRRYAQMAKLPSWVTPHTLRHSFATHLLQNGADLRAIQEMLGHADIATTQIYTHVETHHLRASFQKAHPRAQN</sequence>
<evidence type="ECO:0000256" key="5">
    <source>
        <dbReference type="ARBA" id="ARBA00022908"/>
    </source>
</evidence>
<dbReference type="InterPro" id="IPR010998">
    <property type="entry name" value="Integrase_recombinase_N"/>
</dbReference>
<comment type="caution">
    <text evidence="12">The sequence shown here is derived from an EMBL/GenBank/DDBJ whole genome shotgun (WGS) entry which is preliminary data.</text>
</comment>
<organism evidence="12 13">
    <name type="scientific">Abditibacterium utsteinense</name>
    <dbReference type="NCBI Taxonomy" id="1960156"/>
    <lineage>
        <taxon>Bacteria</taxon>
        <taxon>Pseudomonadati</taxon>
        <taxon>Abditibacteriota</taxon>
        <taxon>Abditibacteriia</taxon>
        <taxon>Abditibacteriales</taxon>
        <taxon>Abditibacteriaceae</taxon>
        <taxon>Abditibacterium</taxon>
    </lineage>
</organism>
<dbReference type="PROSITE" id="PS51900">
    <property type="entry name" value="CB"/>
    <property type="match status" value="1"/>
</dbReference>
<evidence type="ECO:0000259" key="10">
    <source>
        <dbReference type="PROSITE" id="PS51898"/>
    </source>
</evidence>
<dbReference type="PROSITE" id="PS51898">
    <property type="entry name" value="TYR_RECOMBINASE"/>
    <property type="match status" value="1"/>
</dbReference>
<dbReference type="InterPro" id="IPR023009">
    <property type="entry name" value="Tyrosine_recombinase_XerC/XerD"/>
</dbReference>
<keyword evidence="2 9" id="KW-0963">Cytoplasm</keyword>
<dbReference type="EMBL" id="NIGF01000038">
    <property type="protein sequence ID" value="PQV62412.1"/>
    <property type="molecule type" value="Genomic_DNA"/>
</dbReference>
<comment type="subunit">
    <text evidence="9">Forms a cyclic heterotetrameric complex composed of two molecules of XerC and two molecules of XerD.</text>
</comment>
<dbReference type="InterPro" id="IPR011010">
    <property type="entry name" value="DNA_brk_join_enz"/>
</dbReference>
<comment type="function">
    <text evidence="9">Site-specific tyrosine recombinase, which acts by catalyzing the cutting and rejoining of the recombining DNA molecules. The XerC-XerD complex is essential to convert dimers of the bacterial chromosome into monomers to permit their segregation at cell division. It also contributes to the segregational stability of plasmids.</text>
</comment>
<accession>A0A2S8SNN9</accession>
<dbReference type="PANTHER" id="PTHR30349:SF81">
    <property type="entry name" value="TYROSINE RECOMBINASE XERC"/>
    <property type="match status" value="1"/>
</dbReference>
<keyword evidence="7 9" id="KW-0233">DNA recombination</keyword>
<gene>
    <name evidence="9" type="primary">xerC</name>
    <name evidence="12" type="ORF">B1R32_1383</name>
</gene>
<evidence type="ECO:0000256" key="8">
    <source>
        <dbReference type="ARBA" id="ARBA00023306"/>
    </source>
</evidence>
<dbReference type="InterPro" id="IPR044068">
    <property type="entry name" value="CB"/>
</dbReference>
<feature type="active site" evidence="9">
    <location>
        <position position="192"/>
    </location>
</feature>
<dbReference type="GO" id="GO:0009037">
    <property type="term" value="F:tyrosine-based site-specific recombinase activity"/>
    <property type="evidence" value="ECO:0007669"/>
    <property type="project" value="UniProtKB-UniRule"/>
</dbReference>
<feature type="active site" evidence="9">
    <location>
        <position position="168"/>
    </location>
</feature>
<dbReference type="InParanoid" id="A0A2S8SNN9"/>
<dbReference type="Pfam" id="PF02899">
    <property type="entry name" value="Phage_int_SAM_1"/>
    <property type="match status" value="1"/>
</dbReference>
<comment type="similarity">
    <text evidence="9">Belongs to the 'phage' integrase family. XerC subfamily.</text>
</comment>
<keyword evidence="8 9" id="KW-0131">Cell cycle</keyword>
<protein>
    <recommendedName>
        <fullName evidence="9">Tyrosine recombinase XerC</fullName>
    </recommendedName>
</protein>
<dbReference type="Proteomes" id="UP000237684">
    <property type="component" value="Unassembled WGS sequence"/>
</dbReference>
<dbReference type="PANTHER" id="PTHR30349">
    <property type="entry name" value="PHAGE INTEGRASE-RELATED"/>
    <property type="match status" value="1"/>
</dbReference>
<feature type="active site" evidence="9">
    <location>
        <position position="312"/>
    </location>
</feature>
<dbReference type="AlphaFoldDB" id="A0A2S8SNN9"/>
<dbReference type="GO" id="GO:0007059">
    <property type="term" value="P:chromosome segregation"/>
    <property type="evidence" value="ECO:0007669"/>
    <property type="project" value="UniProtKB-UniRule"/>
</dbReference>
<comment type="subcellular location">
    <subcellularLocation>
        <location evidence="1 9">Cytoplasm</location>
    </subcellularLocation>
</comment>
<feature type="active site" evidence="9">
    <location>
        <position position="289"/>
    </location>
</feature>
<feature type="domain" description="Tyr recombinase" evidence="10">
    <location>
        <begin position="128"/>
        <end position="334"/>
    </location>
</feature>
<dbReference type="FunCoup" id="A0A2S8SNN9">
    <property type="interactions" value="314"/>
</dbReference>
<proteinExistence type="inferred from homology"/>
<dbReference type="GO" id="GO:0003677">
    <property type="term" value="F:DNA binding"/>
    <property type="evidence" value="ECO:0007669"/>
    <property type="project" value="UniProtKB-UniRule"/>
</dbReference>
<dbReference type="Gene3D" id="1.10.150.130">
    <property type="match status" value="1"/>
</dbReference>
<dbReference type="GO" id="GO:0006313">
    <property type="term" value="P:DNA transposition"/>
    <property type="evidence" value="ECO:0007669"/>
    <property type="project" value="UniProtKB-UniRule"/>
</dbReference>
<keyword evidence="13" id="KW-1185">Reference proteome</keyword>
<evidence type="ECO:0000256" key="3">
    <source>
        <dbReference type="ARBA" id="ARBA00022618"/>
    </source>
</evidence>
<keyword evidence="4 9" id="KW-0159">Chromosome partition</keyword>
<evidence type="ECO:0000313" key="13">
    <source>
        <dbReference type="Proteomes" id="UP000237684"/>
    </source>
</evidence>
<feature type="active site" evidence="9">
    <location>
        <position position="286"/>
    </location>
</feature>
<evidence type="ECO:0000259" key="11">
    <source>
        <dbReference type="PROSITE" id="PS51900"/>
    </source>
</evidence>
<dbReference type="InterPro" id="IPR050090">
    <property type="entry name" value="Tyrosine_recombinase_XerCD"/>
</dbReference>
<feature type="domain" description="Core-binding (CB)" evidence="11">
    <location>
        <begin position="13"/>
        <end position="108"/>
    </location>
</feature>
<dbReference type="SUPFAM" id="SSF56349">
    <property type="entry name" value="DNA breaking-rejoining enzymes"/>
    <property type="match status" value="1"/>
</dbReference>
<dbReference type="NCBIfam" id="NF001399">
    <property type="entry name" value="PRK00283.1"/>
    <property type="match status" value="1"/>
</dbReference>